<dbReference type="Proteomes" id="UP001218188">
    <property type="component" value="Unassembled WGS sequence"/>
</dbReference>
<organism evidence="2 3">
    <name type="scientific">Mycena alexandri</name>
    <dbReference type="NCBI Taxonomy" id="1745969"/>
    <lineage>
        <taxon>Eukaryota</taxon>
        <taxon>Fungi</taxon>
        <taxon>Dikarya</taxon>
        <taxon>Basidiomycota</taxon>
        <taxon>Agaricomycotina</taxon>
        <taxon>Agaricomycetes</taxon>
        <taxon>Agaricomycetidae</taxon>
        <taxon>Agaricales</taxon>
        <taxon>Marasmiineae</taxon>
        <taxon>Mycenaceae</taxon>
        <taxon>Mycena</taxon>
    </lineage>
</organism>
<dbReference type="AlphaFoldDB" id="A0AAD6SXR4"/>
<proteinExistence type="predicted"/>
<sequence>MVLLIKLQARNLSDHYGAPDEVSGLQSSSLPTSNSDHYCAPDDEKPSRTTMVLLTKFQASNPLLNPNNLQLTSNVCLMVLLEIIQIGLFPQCSTPIKSRIYWESSLSDPAAVYSTTWTLKFKIQVHNSTGVQPGQSLQESIGLQKFKSAELFDLGKIAQEWTDFVGRDANRVTRCANRSNFIISSLEPDDNGGVCGEVWRGESAWAAGGGRRWSRRGWRRMLLGCISSCPIFFLHFGLRQLTNTTLGLPHPAGLPPLLRPAAQPQRRRNQARALDTDLEDGGHANSYADPSAPTPTRTPPHHTPPPAARAGGFLFCRFRFSSGRGRVETRRKCRRGVTFKKGITSSRR</sequence>
<keyword evidence="3" id="KW-1185">Reference proteome</keyword>
<evidence type="ECO:0000256" key="1">
    <source>
        <dbReference type="SAM" id="MobiDB-lite"/>
    </source>
</evidence>
<comment type="caution">
    <text evidence="2">The sequence shown here is derived from an EMBL/GenBank/DDBJ whole genome shotgun (WGS) entry which is preliminary data.</text>
</comment>
<feature type="region of interest" description="Disordered" evidence="1">
    <location>
        <begin position="18"/>
        <end position="44"/>
    </location>
</feature>
<name>A0AAD6SXR4_9AGAR</name>
<protein>
    <submittedName>
        <fullName evidence="2">Uncharacterized protein</fullName>
    </submittedName>
</protein>
<reference evidence="2" key="1">
    <citation type="submission" date="2023-03" db="EMBL/GenBank/DDBJ databases">
        <title>Massive genome expansion in bonnet fungi (Mycena s.s.) driven by repeated elements and novel gene families across ecological guilds.</title>
        <authorList>
            <consortium name="Lawrence Berkeley National Laboratory"/>
            <person name="Harder C.B."/>
            <person name="Miyauchi S."/>
            <person name="Viragh M."/>
            <person name="Kuo A."/>
            <person name="Thoen E."/>
            <person name="Andreopoulos B."/>
            <person name="Lu D."/>
            <person name="Skrede I."/>
            <person name="Drula E."/>
            <person name="Henrissat B."/>
            <person name="Morin E."/>
            <person name="Kohler A."/>
            <person name="Barry K."/>
            <person name="LaButti K."/>
            <person name="Morin E."/>
            <person name="Salamov A."/>
            <person name="Lipzen A."/>
            <person name="Mereny Z."/>
            <person name="Hegedus B."/>
            <person name="Baldrian P."/>
            <person name="Stursova M."/>
            <person name="Weitz H."/>
            <person name="Taylor A."/>
            <person name="Grigoriev I.V."/>
            <person name="Nagy L.G."/>
            <person name="Martin F."/>
            <person name="Kauserud H."/>
        </authorList>
    </citation>
    <scope>NUCLEOTIDE SEQUENCE</scope>
    <source>
        <strain evidence="2">CBHHK200</strain>
    </source>
</reference>
<evidence type="ECO:0000313" key="2">
    <source>
        <dbReference type="EMBL" id="KAJ7035743.1"/>
    </source>
</evidence>
<dbReference type="EMBL" id="JARJCM010000048">
    <property type="protein sequence ID" value="KAJ7035743.1"/>
    <property type="molecule type" value="Genomic_DNA"/>
</dbReference>
<evidence type="ECO:0000313" key="3">
    <source>
        <dbReference type="Proteomes" id="UP001218188"/>
    </source>
</evidence>
<accession>A0AAD6SXR4</accession>
<feature type="compositionally biased region" description="Polar residues" evidence="1">
    <location>
        <begin position="24"/>
        <end position="36"/>
    </location>
</feature>
<gene>
    <name evidence="2" type="ORF">C8F04DRAFT_1182016</name>
</gene>
<feature type="region of interest" description="Disordered" evidence="1">
    <location>
        <begin position="252"/>
        <end position="309"/>
    </location>
</feature>
<feature type="compositionally biased region" description="Pro residues" evidence="1">
    <location>
        <begin position="292"/>
        <end position="307"/>
    </location>
</feature>